<organism evidence="2 3">
    <name type="scientific">Sulfuritortus calidifontis</name>
    <dbReference type="NCBI Taxonomy" id="1914471"/>
    <lineage>
        <taxon>Bacteria</taxon>
        <taxon>Pseudomonadati</taxon>
        <taxon>Pseudomonadota</taxon>
        <taxon>Betaproteobacteria</taxon>
        <taxon>Nitrosomonadales</taxon>
        <taxon>Thiobacillaceae</taxon>
        <taxon>Sulfuritortus</taxon>
    </lineage>
</organism>
<keyword evidence="3" id="KW-1185">Reference proteome</keyword>
<reference evidence="2 3" key="1">
    <citation type="submission" date="2019-03" db="EMBL/GenBank/DDBJ databases">
        <title>Genomic Encyclopedia of Type Strains, Phase IV (KMG-IV): sequencing the most valuable type-strain genomes for metagenomic binning, comparative biology and taxonomic classification.</title>
        <authorList>
            <person name="Goeker M."/>
        </authorList>
    </citation>
    <scope>NUCLEOTIDE SEQUENCE [LARGE SCALE GENOMIC DNA]</scope>
    <source>
        <strain evidence="2 3">DSM 103923</strain>
    </source>
</reference>
<dbReference type="InterPro" id="IPR007345">
    <property type="entry name" value="Polysacch_pyruvyl_Trfase"/>
</dbReference>
<evidence type="ECO:0000313" key="3">
    <source>
        <dbReference type="Proteomes" id="UP000295135"/>
    </source>
</evidence>
<keyword evidence="2" id="KW-0808">Transferase</keyword>
<comment type="caution">
    <text evidence="2">The sequence shown here is derived from an EMBL/GenBank/DDBJ whole genome shotgun (WGS) entry which is preliminary data.</text>
</comment>
<accession>A0A4R3JWA7</accession>
<dbReference type="RefSeq" id="WP_126463268.1">
    <property type="nucleotide sequence ID" value="NZ_AP018721.1"/>
</dbReference>
<name>A0A4R3JWA7_9PROT</name>
<feature type="domain" description="Polysaccharide pyruvyl transferase" evidence="1">
    <location>
        <begin position="153"/>
        <end position="323"/>
    </location>
</feature>
<evidence type="ECO:0000259" key="1">
    <source>
        <dbReference type="Pfam" id="PF04230"/>
    </source>
</evidence>
<sequence>MSSKVPLILFGAFDRHNFGDLLFAHLWAEQFKDRELIFAGLAQRDLTPYGGHRVQAISQLAQRPGQQAVDILHVGGELLTCSLYEAAIMTLPPEAAPAAIARHDPDPAGRSLWAQQRLGLRQEIGYLVPRGLFPHTRRLSLHAVGGMGLNQLPDSMRSEVIAHLQGADHLSVRDHLTQTILAQAGIRAPLSPDAAHRVAELFGVRIARHGRQGEPLKMRTRFPQGYLAMQFSADFGDDPTLHALAAQLDACGERTGLGIVLFRAGAAPWHDELTVYRRLAGFMRWPQCHIFESLNLWDICALLGQARAYCGSSLHGRIVAQACSVAGVSLVPDVQTPYKAQAYCATWLPAAERNVRPVGQALTGIEQALTLSSESLQQLAAQLASQARAGMSATLHALGSTD</sequence>
<dbReference type="OrthoDB" id="1425928at2"/>
<evidence type="ECO:0000313" key="2">
    <source>
        <dbReference type="EMBL" id="TCS71341.1"/>
    </source>
</evidence>
<dbReference type="Pfam" id="PF04230">
    <property type="entry name" value="PS_pyruv_trans"/>
    <property type="match status" value="1"/>
</dbReference>
<protein>
    <submittedName>
        <fullName evidence="2">Polysaccharide pyruvyl transferase</fullName>
    </submittedName>
</protein>
<gene>
    <name evidence="2" type="ORF">EDC61_11067</name>
</gene>
<dbReference type="EMBL" id="SLZY01000010">
    <property type="protein sequence ID" value="TCS71341.1"/>
    <property type="molecule type" value="Genomic_DNA"/>
</dbReference>
<dbReference type="GO" id="GO:0016740">
    <property type="term" value="F:transferase activity"/>
    <property type="evidence" value="ECO:0007669"/>
    <property type="project" value="UniProtKB-KW"/>
</dbReference>
<proteinExistence type="predicted"/>
<dbReference type="Proteomes" id="UP000295135">
    <property type="component" value="Unassembled WGS sequence"/>
</dbReference>
<dbReference type="AlphaFoldDB" id="A0A4R3JWA7"/>